<organism evidence="2 4">
    <name type="scientific">Streptomyces gougerotii</name>
    <dbReference type="NCBI Taxonomy" id="53448"/>
    <lineage>
        <taxon>Bacteria</taxon>
        <taxon>Bacillati</taxon>
        <taxon>Actinomycetota</taxon>
        <taxon>Actinomycetes</taxon>
        <taxon>Kitasatosporales</taxon>
        <taxon>Streptomycetaceae</taxon>
        <taxon>Streptomyces</taxon>
        <taxon>Streptomyces diastaticus group</taxon>
    </lineage>
</organism>
<reference evidence="1 3" key="2">
    <citation type="submission" date="2020-02" db="EMBL/GenBank/DDBJ databases">
        <title>Whole genome shotgun sequence of Streptomyces gougerotii NBRC 13043.</title>
        <authorList>
            <person name="Ichikawa N."/>
            <person name="Komaki H."/>
            <person name="Tamura T."/>
        </authorList>
    </citation>
    <scope>NUCLEOTIDE SEQUENCE [LARGE SCALE GENOMIC DNA]</scope>
    <source>
        <strain evidence="1 3">NBRC 13043</strain>
    </source>
</reference>
<dbReference type="RefSeq" id="WP_189401506.1">
    <property type="nucleotide sequence ID" value="NZ_BLLO01000018.1"/>
</dbReference>
<dbReference type="EMBL" id="BLLO01000018">
    <property type="protein sequence ID" value="GFH78524.1"/>
    <property type="molecule type" value="Genomic_DNA"/>
</dbReference>
<gene>
    <name evidence="2" type="ORF">GCM10010227_53150</name>
    <name evidence="1" type="ORF">Sgou_31940</name>
</gene>
<evidence type="ECO:0000313" key="3">
    <source>
        <dbReference type="Proteomes" id="UP000480804"/>
    </source>
</evidence>
<sequence length="137" mass="15330">MRTPNLPDSDFAPHGPLDVYATSITAADVVAMESFLAARLDEVGARYQATAPETRIAQSLYETAGFQFDQLKDTLTSSPDRDTLRERLNIWNGLVHALQPWRGTPGHDGERWRLMTWADETTAVQAQRRSAQRQGTT</sequence>
<proteinExistence type="predicted"/>
<protein>
    <submittedName>
        <fullName evidence="2">Uncharacterized protein</fullName>
    </submittedName>
</protein>
<evidence type="ECO:0000313" key="1">
    <source>
        <dbReference type="EMBL" id="GFH78524.1"/>
    </source>
</evidence>
<dbReference type="Proteomes" id="UP000480804">
    <property type="component" value="Unassembled WGS sequence"/>
</dbReference>
<comment type="caution">
    <text evidence="2">The sequence shown here is derived from an EMBL/GenBank/DDBJ whole genome shotgun (WGS) entry which is preliminary data.</text>
</comment>
<reference evidence="2" key="3">
    <citation type="submission" date="2020-09" db="EMBL/GenBank/DDBJ databases">
        <authorList>
            <person name="Sun Q."/>
            <person name="Ohkuma M."/>
        </authorList>
    </citation>
    <scope>NUCLEOTIDE SEQUENCE</scope>
    <source>
        <strain evidence="2">JCM 4136</strain>
    </source>
</reference>
<dbReference type="Proteomes" id="UP000660975">
    <property type="component" value="Unassembled WGS sequence"/>
</dbReference>
<evidence type="ECO:0000313" key="2">
    <source>
        <dbReference type="EMBL" id="GGU91295.1"/>
    </source>
</evidence>
<accession>A0A8H9HV52</accession>
<name>A0A8H9HV52_9ACTN</name>
<keyword evidence="3" id="KW-1185">Reference proteome</keyword>
<reference evidence="2" key="1">
    <citation type="journal article" date="2014" name="Int. J. Syst. Evol. Microbiol.">
        <title>Complete genome sequence of Corynebacterium casei LMG S-19264T (=DSM 44701T), isolated from a smear-ripened cheese.</title>
        <authorList>
            <consortium name="US DOE Joint Genome Institute (JGI-PGF)"/>
            <person name="Walter F."/>
            <person name="Albersmeier A."/>
            <person name="Kalinowski J."/>
            <person name="Ruckert C."/>
        </authorList>
    </citation>
    <scope>NUCLEOTIDE SEQUENCE</scope>
    <source>
        <strain evidence="2">JCM 4136</strain>
    </source>
</reference>
<evidence type="ECO:0000313" key="4">
    <source>
        <dbReference type="Proteomes" id="UP000660975"/>
    </source>
</evidence>
<dbReference type="EMBL" id="BMSC01000025">
    <property type="protein sequence ID" value="GGU91295.1"/>
    <property type="molecule type" value="Genomic_DNA"/>
</dbReference>
<dbReference type="AlphaFoldDB" id="A0A8H9HV52"/>